<evidence type="ECO:0000259" key="1">
    <source>
        <dbReference type="Pfam" id="PF04230"/>
    </source>
</evidence>
<name>A0A0F9WFD0_9ZZZZ</name>
<feature type="domain" description="Polysaccharide pyruvyl transferase" evidence="1">
    <location>
        <begin position="93"/>
        <end position="200"/>
    </location>
</feature>
<protein>
    <recommendedName>
        <fullName evidence="1">Polysaccharide pyruvyl transferase domain-containing protein</fullName>
    </recommendedName>
</protein>
<organism evidence="2">
    <name type="scientific">marine sediment metagenome</name>
    <dbReference type="NCBI Taxonomy" id="412755"/>
    <lineage>
        <taxon>unclassified sequences</taxon>
        <taxon>metagenomes</taxon>
        <taxon>ecological metagenomes</taxon>
    </lineage>
</organism>
<dbReference type="InterPro" id="IPR007345">
    <property type="entry name" value="Polysacch_pyruvyl_Trfase"/>
</dbReference>
<dbReference type="AlphaFoldDB" id="A0A0F9WFD0"/>
<dbReference type="Pfam" id="PF04230">
    <property type="entry name" value="PS_pyruv_trans"/>
    <property type="match status" value="1"/>
</dbReference>
<accession>A0A0F9WFD0</accession>
<comment type="caution">
    <text evidence="2">The sequence shown here is derived from an EMBL/GenBank/DDBJ whole genome shotgun (WGS) entry which is preliminary data.</text>
</comment>
<dbReference type="EMBL" id="LAZR01000169">
    <property type="protein sequence ID" value="KKN84596.1"/>
    <property type="molecule type" value="Genomic_DNA"/>
</dbReference>
<sequence>MQLSADTMPLRLHWWKAVPNFGDAISPVVLAHVSGRPVEHAGVRKADVWAIGSLLQVVKRNFSEAQDHRPVIWGAGLLHPVQGTGFTDHVDIALVRGPITAALLGLELSEFGDPGLLINVVWPHKRAPNGRIGIVPHHSLIDDPVLQALVASDTRYQLIDPRGDAQAVCDAIATCDHVFASSLHGLIVADAYGVPNSWLAPAGQSRLKYLDYAASVGRPMQAPMQIEDIPTAVLPDPLSPLSYQAGIDACRTALYARFPKALQAGRAA</sequence>
<reference evidence="2" key="1">
    <citation type="journal article" date="2015" name="Nature">
        <title>Complex archaea that bridge the gap between prokaryotes and eukaryotes.</title>
        <authorList>
            <person name="Spang A."/>
            <person name="Saw J.H."/>
            <person name="Jorgensen S.L."/>
            <person name="Zaremba-Niedzwiedzka K."/>
            <person name="Martijn J."/>
            <person name="Lind A.E."/>
            <person name="van Eijk R."/>
            <person name="Schleper C."/>
            <person name="Guy L."/>
            <person name="Ettema T.J."/>
        </authorList>
    </citation>
    <scope>NUCLEOTIDE SEQUENCE</scope>
</reference>
<proteinExistence type="predicted"/>
<gene>
    <name evidence="2" type="ORF">LCGC14_0287100</name>
</gene>
<evidence type="ECO:0000313" key="2">
    <source>
        <dbReference type="EMBL" id="KKN84596.1"/>
    </source>
</evidence>